<evidence type="ECO:0000313" key="2">
    <source>
        <dbReference type="Proteomes" id="UP000887563"/>
    </source>
</evidence>
<dbReference type="Proteomes" id="UP000887563">
    <property type="component" value="Unplaced"/>
</dbReference>
<evidence type="ECO:0000256" key="1">
    <source>
        <dbReference type="ARBA" id="ARBA00007478"/>
    </source>
</evidence>
<dbReference type="AlphaFoldDB" id="A0A914MAE0"/>
<dbReference type="PANTHER" id="PTHR14894">
    <property type="entry name" value="CDK5 REGULATORY SUBUNIT-ASSOCIATED PROTEIN 3"/>
    <property type="match status" value="1"/>
</dbReference>
<evidence type="ECO:0000313" key="3">
    <source>
        <dbReference type="WBParaSite" id="Minc3s01528g24507"/>
    </source>
</evidence>
<proteinExistence type="inferred from homology"/>
<dbReference type="Pfam" id="PF05600">
    <property type="entry name" value="CDK5RAP3"/>
    <property type="match status" value="1"/>
</dbReference>
<name>A0A914MAE0_MELIC</name>
<dbReference type="PANTHER" id="PTHR14894:SF0">
    <property type="entry name" value="CDK5 REGULATORY SUBUNIT-ASSOCIATED PROTEIN 3"/>
    <property type="match status" value="1"/>
</dbReference>
<comment type="similarity">
    <text evidence="1">Belongs to the CDK5RAP3 family.</text>
</comment>
<keyword evidence="2" id="KW-1185">Reference proteome</keyword>
<dbReference type="InterPro" id="IPR008491">
    <property type="entry name" value="CDK5RAP3"/>
</dbReference>
<dbReference type="GO" id="GO:0012505">
    <property type="term" value="C:endomembrane system"/>
    <property type="evidence" value="ECO:0007669"/>
    <property type="project" value="TreeGrafter"/>
</dbReference>
<organism evidence="2 3">
    <name type="scientific">Meloidogyne incognita</name>
    <name type="common">Southern root-knot nematode worm</name>
    <name type="synonym">Oxyuris incognita</name>
    <dbReference type="NCBI Taxonomy" id="6306"/>
    <lineage>
        <taxon>Eukaryota</taxon>
        <taxon>Metazoa</taxon>
        <taxon>Ecdysozoa</taxon>
        <taxon>Nematoda</taxon>
        <taxon>Chromadorea</taxon>
        <taxon>Rhabditida</taxon>
        <taxon>Tylenchina</taxon>
        <taxon>Tylenchomorpha</taxon>
        <taxon>Tylenchoidea</taxon>
        <taxon>Meloidogynidae</taxon>
        <taxon>Meloidogyninae</taxon>
        <taxon>Meloidogyne</taxon>
        <taxon>Meloidogyne incognita group</taxon>
    </lineage>
</organism>
<protein>
    <submittedName>
        <fullName evidence="3">Uncharacterized protein</fullName>
    </submittedName>
</protein>
<dbReference type="WBParaSite" id="Minc3s01528g24507">
    <property type="protein sequence ID" value="Minc3s01528g24507"/>
    <property type="gene ID" value="Minc3s01528g24507"/>
</dbReference>
<dbReference type="GO" id="GO:0007346">
    <property type="term" value="P:regulation of mitotic cell cycle"/>
    <property type="evidence" value="ECO:0007669"/>
    <property type="project" value="TreeGrafter"/>
</dbReference>
<accession>A0A914MAE0</accession>
<reference evidence="3" key="1">
    <citation type="submission" date="2022-11" db="UniProtKB">
        <authorList>
            <consortium name="WormBaseParasite"/>
        </authorList>
    </citation>
    <scope>IDENTIFICATION</scope>
</reference>
<sequence length="123" mass="14813">MDNLPIDIHSNKLLDWLISRRHCSKNWQSNFDEIRQKISNAIKDMPENEQIIKILDGGQFINYFHCKEILKILYETEKDTKNIFGFYSSQKIKDWKEIISLYENENVYLGEAANFLQRYVQYE</sequence>